<evidence type="ECO:0000256" key="1">
    <source>
        <dbReference type="ARBA" id="ARBA00023015"/>
    </source>
</evidence>
<dbReference type="EMBL" id="RZNJ01000003">
    <property type="protein sequence ID" value="RUT31467.1"/>
    <property type="molecule type" value="Genomic_DNA"/>
</dbReference>
<proteinExistence type="predicted"/>
<dbReference type="PRINTS" id="PR00037">
    <property type="entry name" value="HTHLACR"/>
</dbReference>
<dbReference type="SUPFAM" id="SSF46785">
    <property type="entry name" value="Winged helix' DNA-binding domain"/>
    <property type="match status" value="1"/>
</dbReference>
<protein>
    <submittedName>
        <fullName evidence="4">DeoR/GlpR transcriptional regulator</fullName>
    </submittedName>
</protein>
<evidence type="ECO:0000313" key="5">
    <source>
        <dbReference type="Proteomes" id="UP000281547"/>
    </source>
</evidence>
<evidence type="ECO:0000256" key="2">
    <source>
        <dbReference type="ARBA" id="ARBA00023163"/>
    </source>
</evidence>
<dbReference type="InterPro" id="IPR050313">
    <property type="entry name" value="Carb_Metab_HTH_regulators"/>
</dbReference>
<organism evidence="4 5">
    <name type="scientific">Arsenicitalea aurantiaca</name>
    <dbReference type="NCBI Taxonomy" id="1783274"/>
    <lineage>
        <taxon>Bacteria</taxon>
        <taxon>Pseudomonadati</taxon>
        <taxon>Pseudomonadota</taxon>
        <taxon>Alphaproteobacteria</taxon>
        <taxon>Hyphomicrobiales</taxon>
        <taxon>Devosiaceae</taxon>
        <taxon>Arsenicitalea</taxon>
    </lineage>
</organism>
<dbReference type="Pfam" id="PF08220">
    <property type="entry name" value="HTH_DeoR"/>
    <property type="match status" value="1"/>
</dbReference>
<dbReference type="PANTHER" id="PTHR30363:SF44">
    <property type="entry name" value="AGA OPERON TRANSCRIPTIONAL REPRESSOR-RELATED"/>
    <property type="match status" value="1"/>
</dbReference>
<dbReference type="OrthoDB" id="9814815at2"/>
<dbReference type="InterPro" id="IPR001034">
    <property type="entry name" value="DeoR_HTH"/>
</dbReference>
<dbReference type="InterPro" id="IPR037171">
    <property type="entry name" value="NagB/RpiA_transferase-like"/>
</dbReference>
<sequence length="266" mass="28094">MEAANKPERLPASLRQARILAAFERSGFVSITELAEEFGVSGMTVRRDLTALDKRGLLARTHGGAVPVGVQAVIDSVEPAFDLRRRENADGKMAIARAAAGLIGPSESIGLDVGTSILALAEDIANRRDLRVFTNNLRVAMRLAEGNVTVYTLGGQVRSPEFSLIGPQAAEALSGHFLDRVFIGVSGFDANGFYDYSPEDTEIKRAFIAHAGSVVVLCDASKFGRRALSRIVPLERVDLVVTDAAPPPDLAAALAAAGIETVIAGA</sequence>
<keyword evidence="1" id="KW-0805">Transcription regulation</keyword>
<dbReference type="GO" id="GO:0003700">
    <property type="term" value="F:DNA-binding transcription factor activity"/>
    <property type="evidence" value="ECO:0007669"/>
    <property type="project" value="InterPro"/>
</dbReference>
<reference evidence="4 5" key="1">
    <citation type="journal article" date="2016" name="Int. J. Syst. Evol. Microbiol.">
        <title>Arsenicitalea aurantiaca gen. nov., sp. nov., a new member of the family Hyphomicrobiaceae, isolated from high-arsenic sediment.</title>
        <authorList>
            <person name="Mu Y."/>
            <person name="Zhou L."/>
            <person name="Zeng X.C."/>
            <person name="Liu L."/>
            <person name="Pan Y."/>
            <person name="Chen X."/>
            <person name="Wang J."/>
            <person name="Li S."/>
            <person name="Li W.J."/>
            <person name="Wang Y."/>
        </authorList>
    </citation>
    <scope>NUCLEOTIDE SEQUENCE [LARGE SCALE GENOMIC DNA]</scope>
    <source>
        <strain evidence="4 5">42-50</strain>
    </source>
</reference>
<keyword evidence="5" id="KW-1185">Reference proteome</keyword>
<name>A0A433XBJ2_9HYPH</name>
<dbReference type="Gene3D" id="1.10.10.10">
    <property type="entry name" value="Winged helix-like DNA-binding domain superfamily/Winged helix DNA-binding domain"/>
    <property type="match status" value="1"/>
</dbReference>
<dbReference type="PROSITE" id="PS51000">
    <property type="entry name" value="HTH_DEOR_2"/>
    <property type="match status" value="1"/>
</dbReference>
<dbReference type="SMART" id="SM01134">
    <property type="entry name" value="DeoRC"/>
    <property type="match status" value="1"/>
</dbReference>
<dbReference type="InterPro" id="IPR014036">
    <property type="entry name" value="DeoR-like_C"/>
</dbReference>
<evidence type="ECO:0000313" key="4">
    <source>
        <dbReference type="EMBL" id="RUT31467.1"/>
    </source>
</evidence>
<dbReference type="Proteomes" id="UP000281547">
    <property type="component" value="Unassembled WGS sequence"/>
</dbReference>
<evidence type="ECO:0000259" key="3">
    <source>
        <dbReference type="PROSITE" id="PS51000"/>
    </source>
</evidence>
<dbReference type="Pfam" id="PF00455">
    <property type="entry name" value="DeoRC"/>
    <property type="match status" value="1"/>
</dbReference>
<keyword evidence="2" id="KW-0804">Transcription</keyword>
<dbReference type="PANTHER" id="PTHR30363">
    <property type="entry name" value="HTH-TYPE TRANSCRIPTIONAL REGULATOR SRLR-RELATED"/>
    <property type="match status" value="1"/>
</dbReference>
<dbReference type="SMART" id="SM00420">
    <property type="entry name" value="HTH_DEOR"/>
    <property type="match status" value="1"/>
</dbReference>
<dbReference type="InterPro" id="IPR036390">
    <property type="entry name" value="WH_DNA-bd_sf"/>
</dbReference>
<comment type="caution">
    <text evidence="4">The sequence shown here is derived from an EMBL/GenBank/DDBJ whole genome shotgun (WGS) entry which is preliminary data.</text>
</comment>
<dbReference type="AlphaFoldDB" id="A0A433XBJ2"/>
<dbReference type="InterPro" id="IPR036388">
    <property type="entry name" value="WH-like_DNA-bd_sf"/>
</dbReference>
<gene>
    <name evidence="4" type="ORF">EMQ25_11235</name>
</gene>
<dbReference type="SUPFAM" id="SSF100950">
    <property type="entry name" value="NagB/RpiA/CoA transferase-like"/>
    <property type="match status" value="1"/>
</dbReference>
<feature type="domain" description="HTH deoR-type" evidence="3">
    <location>
        <begin position="12"/>
        <end position="67"/>
    </location>
</feature>
<accession>A0A433XBJ2</accession>